<dbReference type="AlphaFoldDB" id="A0A382IJU5"/>
<evidence type="ECO:0008006" key="3">
    <source>
        <dbReference type="Google" id="ProtNLM"/>
    </source>
</evidence>
<reference evidence="2" key="1">
    <citation type="submission" date="2018-05" db="EMBL/GenBank/DDBJ databases">
        <authorList>
            <person name="Lanie J.A."/>
            <person name="Ng W.-L."/>
            <person name="Kazmierczak K.M."/>
            <person name="Andrzejewski T.M."/>
            <person name="Davidsen T.M."/>
            <person name="Wayne K.J."/>
            <person name="Tettelin H."/>
            <person name="Glass J.I."/>
            <person name="Rusch D."/>
            <person name="Podicherti R."/>
            <person name="Tsui H.-C.T."/>
            <person name="Winkler M.E."/>
        </authorList>
    </citation>
    <scope>NUCLEOTIDE SEQUENCE</scope>
</reference>
<accession>A0A382IJU5</accession>
<sequence>MKWYLKVVKDNYANFKGRASREEYWMFVLFNFIFLIALSFIEGFLFGLYSSILSNIYYLAVLVPSIAVGVRRMHDTGKSGWFLLIPIYNLILAVTSSEAGENQYGAVPE</sequence>
<proteinExistence type="predicted"/>
<name>A0A382IJU5_9ZZZZ</name>
<dbReference type="PANTHER" id="PTHR34980">
    <property type="entry name" value="INNER MEMBRANE PROTEIN-RELATED-RELATED"/>
    <property type="match status" value="1"/>
</dbReference>
<dbReference type="GO" id="GO:0005886">
    <property type="term" value="C:plasma membrane"/>
    <property type="evidence" value="ECO:0007669"/>
    <property type="project" value="TreeGrafter"/>
</dbReference>
<evidence type="ECO:0000256" key="1">
    <source>
        <dbReference type="SAM" id="Phobius"/>
    </source>
</evidence>
<gene>
    <name evidence="2" type="ORF">METZ01_LOCUS252804</name>
</gene>
<dbReference type="Pfam" id="PF05656">
    <property type="entry name" value="DUF805"/>
    <property type="match status" value="1"/>
</dbReference>
<evidence type="ECO:0000313" key="2">
    <source>
        <dbReference type="EMBL" id="SVB99950.1"/>
    </source>
</evidence>
<dbReference type="PANTHER" id="PTHR34980:SF2">
    <property type="entry name" value="INNER MEMBRANE PROTEIN YHAH-RELATED"/>
    <property type="match status" value="1"/>
</dbReference>
<dbReference type="InterPro" id="IPR008523">
    <property type="entry name" value="DUF805"/>
</dbReference>
<keyword evidence="1" id="KW-0472">Membrane</keyword>
<keyword evidence="1" id="KW-1133">Transmembrane helix</keyword>
<feature type="transmembrane region" description="Helical" evidence="1">
    <location>
        <begin position="52"/>
        <end position="70"/>
    </location>
</feature>
<organism evidence="2">
    <name type="scientific">marine metagenome</name>
    <dbReference type="NCBI Taxonomy" id="408172"/>
    <lineage>
        <taxon>unclassified sequences</taxon>
        <taxon>metagenomes</taxon>
        <taxon>ecological metagenomes</taxon>
    </lineage>
</organism>
<dbReference type="EMBL" id="UINC01067863">
    <property type="protein sequence ID" value="SVB99950.1"/>
    <property type="molecule type" value="Genomic_DNA"/>
</dbReference>
<keyword evidence="1" id="KW-0812">Transmembrane</keyword>
<feature type="transmembrane region" description="Helical" evidence="1">
    <location>
        <begin position="24"/>
        <end position="46"/>
    </location>
</feature>
<protein>
    <recommendedName>
        <fullName evidence="3">DUF805 domain-containing protein</fullName>
    </recommendedName>
</protein>